<evidence type="ECO:0000313" key="2">
    <source>
        <dbReference type="EMBL" id="EAX96576.1"/>
    </source>
</evidence>
<feature type="transmembrane region" description="Helical" evidence="1">
    <location>
        <begin position="112"/>
        <end position="135"/>
    </location>
</feature>
<dbReference type="VEuPathDB" id="TrichDB:TVAGG3_0931990"/>
<name>A2FES9_TRIV3</name>
<feature type="transmembrane region" description="Helical" evidence="1">
    <location>
        <begin position="256"/>
        <end position="279"/>
    </location>
</feature>
<sequence>MQSSASGSTGSTKGFLSNNSQSIIENSKGPSLSERIHTNLFYLATNIHRYKGFNTKWITFSALFKMVQNYDLFIMPNTTGFWGRDKHAEIIMRIFTFPLHLCFAPSNATYHAIFAILYSLFLIFSIILTFVFLLRDPAEVSFTNREIYLISFIYAVVVPMFSTFTLSNFGAVLNHLVFMGHGGPLPTLGIVFAAIGTLLMVPLNLLSMAFIRARPPIDMKTFNATWGSRTHIYFLIDTLFNFVAFLEEFLPLDRKYYLIGYCCVLIALCNPITVIIALFDGTFQKFTDAIYFCTQICCTMLGVLLMLLHMWIDKLTPPWFLVRSMKN</sequence>
<gene>
    <name evidence="2" type="ORF">TVAG_017900</name>
</gene>
<protein>
    <submittedName>
        <fullName evidence="2">Uncharacterized protein</fullName>
    </submittedName>
</protein>
<organism evidence="2 3">
    <name type="scientific">Trichomonas vaginalis (strain ATCC PRA-98 / G3)</name>
    <dbReference type="NCBI Taxonomy" id="412133"/>
    <lineage>
        <taxon>Eukaryota</taxon>
        <taxon>Metamonada</taxon>
        <taxon>Parabasalia</taxon>
        <taxon>Trichomonadida</taxon>
        <taxon>Trichomonadidae</taxon>
        <taxon>Trichomonas</taxon>
    </lineage>
</organism>
<feature type="transmembrane region" description="Helical" evidence="1">
    <location>
        <begin position="291"/>
        <end position="312"/>
    </location>
</feature>
<dbReference type="RefSeq" id="XP_001309506.1">
    <property type="nucleotide sequence ID" value="XM_001309505.1"/>
</dbReference>
<dbReference type="VEuPathDB" id="TrichDB:TVAG_017900"/>
<accession>A2FES9</accession>
<evidence type="ECO:0000313" key="3">
    <source>
        <dbReference type="Proteomes" id="UP000001542"/>
    </source>
</evidence>
<feature type="transmembrane region" description="Helical" evidence="1">
    <location>
        <begin position="187"/>
        <end position="211"/>
    </location>
</feature>
<keyword evidence="1" id="KW-1133">Transmembrane helix</keyword>
<dbReference type="AlphaFoldDB" id="A2FES9"/>
<dbReference type="KEGG" id="tva:4754349"/>
<keyword evidence="1" id="KW-0812">Transmembrane</keyword>
<dbReference type="InParanoid" id="A2FES9"/>
<evidence type="ECO:0000256" key="1">
    <source>
        <dbReference type="SAM" id="Phobius"/>
    </source>
</evidence>
<reference evidence="2" key="1">
    <citation type="submission" date="2006-10" db="EMBL/GenBank/DDBJ databases">
        <authorList>
            <person name="Amadeo P."/>
            <person name="Zhao Q."/>
            <person name="Wortman J."/>
            <person name="Fraser-Liggett C."/>
            <person name="Carlton J."/>
        </authorList>
    </citation>
    <scope>NUCLEOTIDE SEQUENCE</scope>
    <source>
        <strain evidence="2">G3</strain>
    </source>
</reference>
<feature type="transmembrane region" description="Helical" evidence="1">
    <location>
        <begin position="232"/>
        <end position="250"/>
    </location>
</feature>
<proteinExistence type="predicted"/>
<dbReference type="EMBL" id="DS113752">
    <property type="protein sequence ID" value="EAX96576.1"/>
    <property type="molecule type" value="Genomic_DNA"/>
</dbReference>
<keyword evidence="3" id="KW-1185">Reference proteome</keyword>
<dbReference type="OrthoDB" id="10644749at2759"/>
<feature type="transmembrane region" description="Helical" evidence="1">
    <location>
        <begin position="147"/>
        <end position="167"/>
    </location>
</feature>
<dbReference type="Proteomes" id="UP000001542">
    <property type="component" value="Unassembled WGS sequence"/>
</dbReference>
<keyword evidence="1" id="KW-0472">Membrane</keyword>
<reference evidence="2" key="2">
    <citation type="journal article" date="2007" name="Science">
        <title>Draft genome sequence of the sexually transmitted pathogen Trichomonas vaginalis.</title>
        <authorList>
            <person name="Carlton J.M."/>
            <person name="Hirt R.P."/>
            <person name="Silva J.C."/>
            <person name="Delcher A.L."/>
            <person name="Schatz M."/>
            <person name="Zhao Q."/>
            <person name="Wortman J.R."/>
            <person name="Bidwell S.L."/>
            <person name="Alsmark U.C.M."/>
            <person name="Besteiro S."/>
            <person name="Sicheritz-Ponten T."/>
            <person name="Noel C.J."/>
            <person name="Dacks J.B."/>
            <person name="Foster P.G."/>
            <person name="Simillion C."/>
            <person name="Van de Peer Y."/>
            <person name="Miranda-Saavedra D."/>
            <person name="Barton G.J."/>
            <person name="Westrop G.D."/>
            <person name="Mueller S."/>
            <person name="Dessi D."/>
            <person name="Fiori P.L."/>
            <person name="Ren Q."/>
            <person name="Paulsen I."/>
            <person name="Zhang H."/>
            <person name="Bastida-Corcuera F.D."/>
            <person name="Simoes-Barbosa A."/>
            <person name="Brown M.T."/>
            <person name="Hayes R.D."/>
            <person name="Mukherjee M."/>
            <person name="Okumura C.Y."/>
            <person name="Schneider R."/>
            <person name="Smith A.J."/>
            <person name="Vanacova S."/>
            <person name="Villalvazo M."/>
            <person name="Haas B.J."/>
            <person name="Pertea M."/>
            <person name="Feldblyum T.V."/>
            <person name="Utterback T.R."/>
            <person name="Shu C.L."/>
            <person name="Osoegawa K."/>
            <person name="de Jong P.J."/>
            <person name="Hrdy I."/>
            <person name="Horvathova L."/>
            <person name="Zubacova Z."/>
            <person name="Dolezal P."/>
            <person name="Malik S.B."/>
            <person name="Logsdon J.M. Jr."/>
            <person name="Henze K."/>
            <person name="Gupta A."/>
            <person name="Wang C.C."/>
            <person name="Dunne R.L."/>
            <person name="Upcroft J.A."/>
            <person name="Upcroft P."/>
            <person name="White O."/>
            <person name="Salzberg S.L."/>
            <person name="Tang P."/>
            <person name="Chiu C.-H."/>
            <person name="Lee Y.-S."/>
            <person name="Embley T.M."/>
            <person name="Coombs G.H."/>
            <person name="Mottram J.C."/>
            <person name="Tachezy J."/>
            <person name="Fraser-Liggett C.M."/>
            <person name="Johnson P.J."/>
        </authorList>
    </citation>
    <scope>NUCLEOTIDE SEQUENCE [LARGE SCALE GENOMIC DNA]</scope>
    <source>
        <strain evidence="2">G3</strain>
    </source>
</reference>